<gene>
    <name evidence="11" type="ORF">GCM10023143_28000</name>
</gene>
<dbReference type="Proteomes" id="UP001501207">
    <property type="component" value="Unassembled WGS sequence"/>
</dbReference>
<proteinExistence type="inferred from homology"/>
<keyword evidence="4 7" id="KW-0812">Transmembrane</keyword>
<dbReference type="Gene3D" id="2.60.40.1120">
    <property type="entry name" value="Carboxypeptidase-like, regulatory domain"/>
    <property type="match status" value="1"/>
</dbReference>
<protein>
    <submittedName>
        <fullName evidence="11">TonB-dependent receptor</fullName>
    </submittedName>
</protein>
<evidence type="ECO:0000256" key="5">
    <source>
        <dbReference type="ARBA" id="ARBA00023136"/>
    </source>
</evidence>
<evidence type="ECO:0000256" key="7">
    <source>
        <dbReference type="PROSITE-ProRule" id="PRU01360"/>
    </source>
</evidence>
<dbReference type="Pfam" id="PF07715">
    <property type="entry name" value="Plug"/>
    <property type="match status" value="1"/>
</dbReference>
<feature type="chain" id="PRO_5046219392" evidence="9">
    <location>
        <begin position="29"/>
        <end position="1151"/>
    </location>
</feature>
<dbReference type="Pfam" id="PF13715">
    <property type="entry name" value="CarbopepD_reg_2"/>
    <property type="match status" value="1"/>
</dbReference>
<dbReference type="InterPro" id="IPR012910">
    <property type="entry name" value="Plug_dom"/>
</dbReference>
<dbReference type="NCBIfam" id="TIGR04056">
    <property type="entry name" value="OMP_RagA_SusC"/>
    <property type="match status" value="1"/>
</dbReference>
<evidence type="ECO:0000256" key="4">
    <source>
        <dbReference type="ARBA" id="ARBA00022692"/>
    </source>
</evidence>
<dbReference type="InterPro" id="IPR036942">
    <property type="entry name" value="Beta-barrel_TonB_sf"/>
</dbReference>
<dbReference type="NCBIfam" id="TIGR04057">
    <property type="entry name" value="SusC_RagA_signa"/>
    <property type="match status" value="1"/>
</dbReference>
<evidence type="ECO:0000256" key="2">
    <source>
        <dbReference type="ARBA" id="ARBA00022448"/>
    </source>
</evidence>
<dbReference type="InterPro" id="IPR037066">
    <property type="entry name" value="Plug_dom_sf"/>
</dbReference>
<sequence>MLRILRHATRWCGLLLLLCGLLPQMLNAQRAFAAADRQTVATGVMPAAPSAMLSLGELSEEAYRQYDLKLIYDARLAGSVQLPAALLTLQKNRFMTALQEKLGSAGLQLTQVSSRQFGIIRQDKPEGALTPPVLPPPPGEISVSGTVKDQSGAPLVGVTIRVRGKTIGTFTNDQGHFALKTDPEDSLEISYVGYETRIVGIGSRQQLQIVLRADNGGLNEVVVVGYGTQQKRDLTGSVSAINQKAVVDLPVSSLDQKMIGQAAGVHILQQTGAPGGGTSVRIRGSGSIGAGDEPLYVIDGMPYSSSMNQTLNPLVFINPNDIESITVLKDASATAIYGSRGANGVIMITTKKGHYNETEVSVSAMMGVQQVPEKGRPKMMNQREFAELQRDKIDIAVRQVEHREPTSEDYPEVYRNLDMLKGNGTDWYDLLLRTARVQSYDLSLQKGTENSRMNFSLGYFKQDGTVQYTGLQRFSGKIGIESRLGSTVTVSASLQPTYIKQRRANTNQGRADIIGVSLWANPVLSPYDENGQLIPYLTSPDNKYFSAWDFPNPLYMLKEISQEQSQFQNLGSAFIEWEIVPGLKAKTSLNTIWSTAKYTSYIPSTVGSPNVPPTEGTGSSSNSRGDSFNWLVENTLTYDKNIGVHHLDILAGYTAQKSTGNTLNIDAGPYANDLIHTINGAQDISTWGENVDKWSMISYLGRINYSYKDRYLLTATIRSDGSSRFGDKERYALFPSVAGAWRISEEPFLKESSFFDDLKLRASYGKSGNNNIGNYSHLATITPGGYVLGNNEVTASSVGLPNSYLTWEESNEFDAGIDLSLFDSRLSLTVDYYYRKTSDMLLNDVIPAITGFNTQIVNAGSVKNAGLEISVGATPFRGDFSWDINMNMAFNRNKVLSLNANNDRILSGNNDGKPTHVTLVGRPIGQFFGYILDGVYTAADMEDPDVAKYPTAFEGAVKYRDIDGDGTITDVLDYTAIGNPYPDFTFGMNNRFSYRHFDLSVIINGQYGGHVMNGLRQTVDNLQGFFNVSREWVNRWRSEDQPGDGIHSGVIHTTPSLGHRLSTLWVEDATYLRIGNISLGYTLPGEMMKRTGFIKNIRVYLTMRNLATFTAYTGGNPEGQSQSQTNILSPGFDMTSYPLSRTVSAGINLSF</sequence>
<dbReference type="PROSITE" id="PS52016">
    <property type="entry name" value="TONB_DEPENDENT_REC_3"/>
    <property type="match status" value="1"/>
</dbReference>
<organism evidence="11 12">
    <name type="scientific">Compostibacter hankyongensis</name>
    <dbReference type="NCBI Taxonomy" id="1007089"/>
    <lineage>
        <taxon>Bacteria</taxon>
        <taxon>Pseudomonadati</taxon>
        <taxon>Bacteroidota</taxon>
        <taxon>Chitinophagia</taxon>
        <taxon>Chitinophagales</taxon>
        <taxon>Chitinophagaceae</taxon>
        <taxon>Compostibacter</taxon>
    </lineage>
</organism>
<keyword evidence="9" id="KW-0732">Signal</keyword>
<dbReference type="InterPro" id="IPR039426">
    <property type="entry name" value="TonB-dep_rcpt-like"/>
</dbReference>
<dbReference type="InterPro" id="IPR008969">
    <property type="entry name" value="CarboxyPept-like_regulatory"/>
</dbReference>
<comment type="subcellular location">
    <subcellularLocation>
        <location evidence="1 7">Cell outer membrane</location>
        <topology evidence="1 7">Multi-pass membrane protein</topology>
    </subcellularLocation>
</comment>
<accession>A0ABP8G2S7</accession>
<reference evidence="12" key="1">
    <citation type="journal article" date="2019" name="Int. J. Syst. Evol. Microbiol.">
        <title>The Global Catalogue of Microorganisms (GCM) 10K type strain sequencing project: providing services to taxonomists for standard genome sequencing and annotation.</title>
        <authorList>
            <consortium name="The Broad Institute Genomics Platform"/>
            <consortium name="The Broad Institute Genome Sequencing Center for Infectious Disease"/>
            <person name="Wu L."/>
            <person name="Ma J."/>
        </authorList>
    </citation>
    <scope>NUCLEOTIDE SEQUENCE [LARGE SCALE GENOMIC DNA]</scope>
    <source>
        <strain evidence="12">JCM 17664</strain>
    </source>
</reference>
<keyword evidence="3 7" id="KW-1134">Transmembrane beta strand</keyword>
<keyword evidence="12" id="KW-1185">Reference proteome</keyword>
<dbReference type="Gene3D" id="2.40.170.20">
    <property type="entry name" value="TonB-dependent receptor, beta-barrel domain"/>
    <property type="match status" value="1"/>
</dbReference>
<keyword evidence="6 7" id="KW-0998">Cell outer membrane</keyword>
<keyword evidence="5 7" id="KW-0472">Membrane</keyword>
<comment type="caution">
    <text evidence="11">The sequence shown here is derived from an EMBL/GenBank/DDBJ whole genome shotgun (WGS) entry which is preliminary data.</text>
</comment>
<evidence type="ECO:0000256" key="6">
    <source>
        <dbReference type="ARBA" id="ARBA00023237"/>
    </source>
</evidence>
<dbReference type="Gene3D" id="2.170.130.10">
    <property type="entry name" value="TonB-dependent receptor, plug domain"/>
    <property type="match status" value="1"/>
</dbReference>
<dbReference type="InterPro" id="IPR023997">
    <property type="entry name" value="TonB-dep_OMP_SusC/RagA_CS"/>
</dbReference>
<dbReference type="SUPFAM" id="SSF56935">
    <property type="entry name" value="Porins"/>
    <property type="match status" value="1"/>
</dbReference>
<evidence type="ECO:0000256" key="8">
    <source>
        <dbReference type="SAM" id="MobiDB-lite"/>
    </source>
</evidence>
<evidence type="ECO:0000259" key="10">
    <source>
        <dbReference type="Pfam" id="PF07715"/>
    </source>
</evidence>
<comment type="similarity">
    <text evidence="7">Belongs to the TonB-dependent receptor family.</text>
</comment>
<feature type="domain" description="TonB-dependent receptor plug" evidence="10">
    <location>
        <begin position="231"/>
        <end position="345"/>
    </location>
</feature>
<evidence type="ECO:0000313" key="12">
    <source>
        <dbReference type="Proteomes" id="UP001501207"/>
    </source>
</evidence>
<keyword evidence="11" id="KW-0675">Receptor</keyword>
<keyword evidence="2 7" id="KW-0813">Transport</keyword>
<dbReference type="EMBL" id="BAABFN010000007">
    <property type="protein sequence ID" value="GAA4316205.1"/>
    <property type="molecule type" value="Genomic_DNA"/>
</dbReference>
<evidence type="ECO:0000256" key="1">
    <source>
        <dbReference type="ARBA" id="ARBA00004571"/>
    </source>
</evidence>
<evidence type="ECO:0000256" key="3">
    <source>
        <dbReference type="ARBA" id="ARBA00022452"/>
    </source>
</evidence>
<dbReference type="SUPFAM" id="SSF49464">
    <property type="entry name" value="Carboxypeptidase regulatory domain-like"/>
    <property type="match status" value="1"/>
</dbReference>
<feature type="region of interest" description="Disordered" evidence="8">
    <location>
        <begin position="605"/>
        <end position="624"/>
    </location>
</feature>
<name>A0ABP8G2S7_9BACT</name>
<dbReference type="RefSeq" id="WP_344980383.1">
    <property type="nucleotide sequence ID" value="NZ_BAABFN010000007.1"/>
</dbReference>
<evidence type="ECO:0000313" key="11">
    <source>
        <dbReference type="EMBL" id="GAA4316205.1"/>
    </source>
</evidence>
<feature type="signal peptide" evidence="9">
    <location>
        <begin position="1"/>
        <end position="28"/>
    </location>
</feature>
<dbReference type="InterPro" id="IPR023996">
    <property type="entry name" value="TonB-dep_OMP_SusC/RagA"/>
</dbReference>
<evidence type="ECO:0000256" key="9">
    <source>
        <dbReference type="SAM" id="SignalP"/>
    </source>
</evidence>